<keyword evidence="2" id="KW-1185">Reference proteome</keyword>
<evidence type="ECO:0000313" key="1">
    <source>
        <dbReference type="EMBL" id="PSS37296.1"/>
    </source>
</evidence>
<dbReference type="EMBL" id="MLYV02000067">
    <property type="protein sequence ID" value="PSS37296.1"/>
    <property type="molecule type" value="Genomic_DNA"/>
</dbReference>
<protein>
    <submittedName>
        <fullName evidence="1">Uncharacterized protein</fullName>
    </submittedName>
</protein>
<dbReference type="OrthoDB" id="1274115at2759"/>
<reference evidence="1 2" key="1">
    <citation type="submission" date="2018-02" db="EMBL/GenBank/DDBJ databases">
        <title>Genome sequence of the basidiomycete white-rot fungus Phlebia centrifuga.</title>
        <authorList>
            <person name="Granchi Z."/>
            <person name="Peng M."/>
            <person name="de Vries R.P."/>
            <person name="Hilden K."/>
            <person name="Makela M.R."/>
            <person name="Grigoriev I."/>
            <person name="Riley R."/>
        </authorList>
    </citation>
    <scope>NUCLEOTIDE SEQUENCE [LARGE SCALE GENOMIC DNA]</scope>
    <source>
        <strain evidence="1 2">FBCC195</strain>
    </source>
</reference>
<sequence>MSTAVWFTLEGVTEALASELDPEWNIKVDAFEIWRDDAYGVLRQADYPRGVWRFRVERQRQRGTGPPHAAYLKPSLASTNSRPYFLDKSSTMSGDAGKAIARVYDLAQLEDPPLGLPLGNDGMSQRRRQI</sequence>
<proteinExistence type="predicted"/>
<evidence type="ECO:0000313" key="2">
    <source>
        <dbReference type="Proteomes" id="UP000186601"/>
    </source>
</evidence>
<dbReference type="AlphaFoldDB" id="A0A2R6S4V2"/>
<dbReference type="Proteomes" id="UP000186601">
    <property type="component" value="Unassembled WGS sequence"/>
</dbReference>
<name>A0A2R6S4V2_9APHY</name>
<organism evidence="1 2">
    <name type="scientific">Hermanssonia centrifuga</name>
    <dbReference type="NCBI Taxonomy" id="98765"/>
    <lineage>
        <taxon>Eukaryota</taxon>
        <taxon>Fungi</taxon>
        <taxon>Dikarya</taxon>
        <taxon>Basidiomycota</taxon>
        <taxon>Agaricomycotina</taxon>
        <taxon>Agaricomycetes</taxon>
        <taxon>Polyporales</taxon>
        <taxon>Meruliaceae</taxon>
        <taxon>Hermanssonia</taxon>
    </lineage>
</organism>
<comment type="caution">
    <text evidence="1">The sequence shown here is derived from an EMBL/GenBank/DDBJ whole genome shotgun (WGS) entry which is preliminary data.</text>
</comment>
<gene>
    <name evidence="1" type="ORF">PHLCEN_2v865</name>
</gene>
<accession>A0A2R6S4V2</accession>